<reference evidence="2 3" key="1">
    <citation type="submission" date="2023-04" db="EMBL/GenBank/DDBJ databases">
        <title>Forest soil microbial communities from Buena Vista Peninsula, Colon Province, Panama.</title>
        <authorList>
            <person name="Bouskill N."/>
        </authorList>
    </citation>
    <scope>NUCLEOTIDE SEQUENCE [LARGE SCALE GENOMIC DNA]</scope>
    <source>
        <strain evidence="2 3">CFH S0262</strain>
    </source>
</reference>
<gene>
    <name evidence="2" type="ORF">M2280_005517</name>
</gene>
<proteinExistence type="predicted"/>
<evidence type="ECO:0000313" key="2">
    <source>
        <dbReference type="EMBL" id="MDH6284259.1"/>
    </source>
</evidence>
<feature type="compositionally biased region" description="Polar residues" evidence="1">
    <location>
        <begin position="112"/>
        <end position="126"/>
    </location>
</feature>
<evidence type="ECO:0000256" key="1">
    <source>
        <dbReference type="SAM" id="MobiDB-lite"/>
    </source>
</evidence>
<keyword evidence="2" id="KW-0687">Ribonucleoprotein</keyword>
<dbReference type="EMBL" id="JARXVC010000020">
    <property type="protein sequence ID" value="MDH6284259.1"/>
    <property type="molecule type" value="Genomic_DNA"/>
</dbReference>
<feature type="region of interest" description="Disordered" evidence="1">
    <location>
        <begin position="33"/>
        <end position="69"/>
    </location>
</feature>
<sequence length="225" mass="24935">MGRKAPQPTCPTCERAAIVDDAGNISFHTRADGSFYCNPAEERPKSTATPRRPASGVRQAAEKAPTQTQQDARCTDCGDRIKYGRALCDECRRKVSAATNALKAPVEPPKANRNTRWNSPRVQPDPNQSWILERARDALMAGFGVRRHRSSIKELRSLVPALMADFEACLPATQRAMLRTDLKARRFQGRNALTEYGQSVVTEIRRQREGSFRGIASGGLPGTRR</sequence>
<keyword evidence="2" id="KW-0689">Ribosomal protein</keyword>
<keyword evidence="3" id="KW-1185">Reference proteome</keyword>
<organism evidence="2 3">
    <name type="scientific">Prescottella agglutinans</name>
    <dbReference type="NCBI Taxonomy" id="1644129"/>
    <lineage>
        <taxon>Bacteria</taxon>
        <taxon>Bacillati</taxon>
        <taxon>Actinomycetota</taxon>
        <taxon>Actinomycetes</taxon>
        <taxon>Mycobacteriales</taxon>
        <taxon>Nocardiaceae</taxon>
        <taxon>Prescottella</taxon>
    </lineage>
</organism>
<feature type="region of interest" description="Disordered" evidence="1">
    <location>
        <begin position="106"/>
        <end position="126"/>
    </location>
</feature>
<name>A0ABT6MLI5_9NOCA</name>
<dbReference type="GO" id="GO:0005840">
    <property type="term" value="C:ribosome"/>
    <property type="evidence" value="ECO:0007669"/>
    <property type="project" value="UniProtKB-KW"/>
</dbReference>
<dbReference type="Proteomes" id="UP001160334">
    <property type="component" value="Unassembled WGS sequence"/>
</dbReference>
<accession>A0ABT6MLI5</accession>
<protein>
    <submittedName>
        <fullName evidence="2">Ribosomal protein L37AE/L43A</fullName>
    </submittedName>
</protein>
<evidence type="ECO:0000313" key="3">
    <source>
        <dbReference type="Proteomes" id="UP001160334"/>
    </source>
</evidence>
<comment type="caution">
    <text evidence="2">The sequence shown here is derived from an EMBL/GenBank/DDBJ whole genome shotgun (WGS) entry which is preliminary data.</text>
</comment>